<evidence type="ECO:0000313" key="24">
    <source>
        <dbReference type="Proteomes" id="UP000007797"/>
    </source>
</evidence>
<keyword evidence="16" id="KW-0865">Zymogen</keyword>
<feature type="transmembrane region" description="Helical" evidence="21">
    <location>
        <begin position="49"/>
        <end position="70"/>
    </location>
</feature>
<dbReference type="Gene3D" id="3.40.630.10">
    <property type="entry name" value="Zn peptidases"/>
    <property type="match status" value="1"/>
</dbReference>
<evidence type="ECO:0000256" key="17">
    <source>
        <dbReference type="ARBA" id="ARBA00023180"/>
    </source>
</evidence>
<evidence type="ECO:0000256" key="5">
    <source>
        <dbReference type="ARBA" id="ARBA00014116"/>
    </source>
</evidence>
<keyword evidence="7" id="KW-0121">Carboxypeptidase</keyword>
<evidence type="ECO:0000256" key="12">
    <source>
        <dbReference type="ARBA" id="ARBA00022824"/>
    </source>
</evidence>
<dbReference type="GO" id="GO:0043171">
    <property type="term" value="P:peptide catabolic process"/>
    <property type="evidence" value="ECO:0007669"/>
    <property type="project" value="TreeGrafter"/>
</dbReference>
<evidence type="ECO:0000259" key="22">
    <source>
        <dbReference type="Pfam" id="PF04389"/>
    </source>
</evidence>
<dbReference type="InterPro" id="IPR039866">
    <property type="entry name" value="CPQ"/>
</dbReference>
<dbReference type="RefSeq" id="XP_004356043.1">
    <property type="nucleotide sequence ID" value="XM_004355990.1"/>
</dbReference>
<evidence type="ECO:0000256" key="20">
    <source>
        <dbReference type="ARBA" id="ARBA00033328"/>
    </source>
</evidence>
<keyword evidence="15" id="KW-0482">Metalloprotease</keyword>
<evidence type="ECO:0000256" key="11">
    <source>
        <dbReference type="ARBA" id="ARBA00022801"/>
    </source>
</evidence>
<dbReference type="GO" id="GO:0005783">
    <property type="term" value="C:endoplasmic reticulum"/>
    <property type="evidence" value="ECO:0007669"/>
    <property type="project" value="UniProtKB-SubCell"/>
</dbReference>
<evidence type="ECO:0000256" key="4">
    <source>
        <dbReference type="ARBA" id="ARBA00004613"/>
    </source>
</evidence>
<dbReference type="PANTHER" id="PTHR12053">
    <property type="entry name" value="PROTEASE FAMILY M28 PLASMA GLUTAMATE CARBOXYPEPTIDASE-RELATED"/>
    <property type="match status" value="1"/>
</dbReference>
<accession>F4Q2Z5</accession>
<comment type="subcellular location">
    <subcellularLocation>
        <location evidence="1">Endoplasmic reticulum</location>
    </subcellularLocation>
    <subcellularLocation>
        <location evidence="3">Golgi apparatus</location>
    </subcellularLocation>
    <subcellularLocation>
        <location evidence="2">Lysosome</location>
    </subcellularLocation>
    <subcellularLocation>
        <location evidence="4">Secreted</location>
    </subcellularLocation>
</comment>
<reference evidence="24" key="1">
    <citation type="journal article" date="2011" name="Genome Res.">
        <title>Phylogeny-wide analysis of social amoeba genomes highlights ancient origins for complex intercellular communication.</title>
        <authorList>
            <person name="Heidel A.J."/>
            <person name="Lawal H.M."/>
            <person name="Felder M."/>
            <person name="Schilde C."/>
            <person name="Helps N.R."/>
            <person name="Tunggal B."/>
            <person name="Rivero F."/>
            <person name="John U."/>
            <person name="Schleicher M."/>
            <person name="Eichinger L."/>
            <person name="Platzer M."/>
            <person name="Noegel A.A."/>
            <person name="Schaap P."/>
            <person name="Gloeckner G."/>
        </authorList>
    </citation>
    <scope>NUCLEOTIDE SEQUENCE [LARGE SCALE GENOMIC DNA]</scope>
    <source>
        <strain evidence="24">SH3</strain>
    </source>
</reference>
<evidence type="ECO:0000313" key="23">
    <source>
        <dbReference type="EMBL" id="EGG17559.1"/>
    </source>
</evidence>
<dbReference type="AlphaFoldDB" id="F4Q2Z5"/>
<keyword evidence="21" id="KW-0472">Membrane</keyword>
<keyword evidence="6" id="KW-0964">Secreted</keyword>
<evidence type="ECO:0000256" key="9">
    <source>
        <dbReference type="ARBA" id="ARBA00022723"/>
    </source>
</evidence>
<keyword evidence="17" id="KW-0325">Glycoprotein</keyword>
<evidence type="ECO:0000256" key="15">
    <source>
        <dbReference type="ARBA" id="ARBA00023049"/>
    </source>
</evidence>
<dbReference type="KEGG" id="dfa:DFA_08555"/>
<evidence type="ECO:0000256" key="10">
    <source>
        <dbReference type="ARBA" id="ARBA00022729"/>
    </source>
</evidence>
<dbReference type="GO" id="GO:0005764">
    <property type="term" value="C:lysosome"/>
    <property type="evidence" value="ECO:0007669"/>
    <property type="project" value="UniProtKB-SubCell"/>
</dbReference>
<evidence type="ECO:0000256" key="16">
    <source>
        <dbReference type="ARBA" id="ARBA00023145"/>
    </source>
</evidence>
<dbReference type="PANTHER" id="PTHR12053:SF3">
    <property type="entry name" value="CARBOXYPEPTIDASE Q"/>
    <property type="match status" value="1"/>
</dbReference>
<evidence type="ECO:0000256" key="13">
    <source>
        <dbReference type="ARBA" id="ARBA00022833"/>
    </source>
</evidence>
<protein>
    <recommendedName>
        <fullName evidence="5">Carboxypeptidase Q</fullName>
    </recommendedName>
    <alternativeName>
        <fullName evidence="20">Plasma glutamate carboxypeptidase</fullName>
    </alternativeName>
</protein>
<keyword evidence="10" id="KW-0732">Signal</keyword>
<name>F4Q2Z5_CACFS</name>
<dbReference type="GO" id="GO:0005615">
    <property type="term" value="C:extracellular space"/>
    <property type="evidence" value="ECO:0007669"/>
    <property type="project" value="TreeGrafter"/>
</dbReference>
<keyword evidence="14" id="KW-0333">Golgi apparatus</keyword>
<keyword evidence="12" id="KW-0256">Endoplasmic reticulum</keyword>
<keyword evidence="18" id="KW-0458">Lysosome</keyword>
<evidence type="ECO:0000256" key="18">
    <source>
        <dbReference type="ARBA" id="ARBA00023228"/>
    </source>
</evidence>
<evidence type="ECO:0000256" key="19">
    <source>
        <dbReference type="ARBA" id="ARBA00025833"/>
    </source>
</evidence>
<evidence type="ECO:0000256" key="3">
    <source>
        <dbReference type="ARBA" id="ARBA00004555"/>
    </source>
</evidence>
<dbReference type="Gene3D" id="3.50.30.30">
    <property type="match status" value="1"/>
</dbReference>
<dbReference type="GO" id="GO:0046872">
    <property type="term" value="F:metal ion binding"/>
    <property type="evidence" value="ECO:0007669"/>
    <property type="project" value="UniProtKB-KW"/>
</dbReference>
<evidence type="ECO:0000256" key="1">
    <source>
        <dbReference type="ARBA" id="ARBA00004240"/>
    </source>
</evidence>
<keyword evidence="21" id="KW-1133">Transmembrane helix</keyword>
<keyword evidence="24" id="KW-1185">Reference proteome</keyword>
<dbReference type="STRING" id="1054147.F4Q2Z5"/>
<organism evidence="23 24">
    <name type="scientific">Cavenderia fasciculata</name>
    <name type="common">Slime mold</name>
    <name type="synonym">Dictyostelium fasciculatum</name>
    <dbReference type="NCBI Taxonomy" id="261658"/>
    <lineage>
        <taxon>Eukaryota</taxon>
        <taxon>Amoebozoa</taxon>
        <taxon>Evosea</taxon>
        <taxon>Eumycetozoa</taxon>
        <taxon>Dictyostelia</taxon>
        <taxon>Acytosteliales</taxon>
        <taxon>Cavenderiaceae</taxon>
        <taxon>Cavenderia</taxon>
    </lineage>
</organism>
<dbReference type="OrthoDB" id="10013407at2759"/>
<keyword evidence="9" id="KW-0479">Metal-binding</keyword>
<dbReference type="SUPFAM" id="SSF53187">
    <property type="entry name" value="Zn-dependent exopeptidases"/>
    <property type="match status" value="1"/>
</dbReference>
<evidence type="ECO:0000256" key="6">
    <source>
        <dbReference type="ARBA" id="ARBA00022525"/>
    </source>
</evidence>
<comment type="subunit">
    <text evidence="19">Homodimer. The monomeric form is inactive while the homodimer is active.</text>
</comment>
<dbReference type="GO" id="GO:0004180">
    <property type="term" value="F:carboxypeptidase activity"/>
    <property type="evidence" value="ECO:0007669"/>
    <property type="project" value="UniProtKB-KW"/>
</dbReference>
<gene>
    <name evidence="23" type="ORF">DFA_08555</name>
</gene>
<keyword evidence="8" id="KW-0645">Protease</keyword>
<feature type="domain" description="Peptidase M28" evidence="22">
    <location>
        <begin position="305"/>
        <end position="490"/>
    </location>
</feature>
<dbReference type="Proteomes" id="UP000007797">
    <property type="component" value="Unassembled WGS sequence"/>
</dbReference>
<dbReference type="GeneID" id="14868746"/>
<dbReference type="Pfam" id="PF04389">
    <property type="entry name" value="Peptidase_M28"/>
    <property type="match status" value="1"/>
</dbReference>
<keyword evidence="13" id="KW-0862">Zinc</keyword>
<keyword evidence="11" id="KW-0378">Hydrolase</keyword>
<dbReference type="GO" id="GO:0070573">
    <property type="term" value="F:metallodipeptidase activity"/>
    <property type="evidence" value="ECO:0007669"/>
    <property type="project" value="InterPro"/>
</dbReference>
<dbReference type="GO" id="GO:0005794">
    <property type="term" value="C:Golgi apparatus"/>
    <property type="evidence" value="ECO:0007669"/>
    <property type="project" value="UniProtKB-SubCell"/>
</dbReference>
<evidence type="ECO:0000256" key="2">
    <source>
        <dbReference type="ARBA" id="ARBA00004371"/>
    </source>
</evidence>
<dbReference type="EMBL" id="GL883021">
    <property type="protein sequence ID" value="EGG17559.1"/>
    <property type="molecule type" value="Genomic_DNA"/>
</dbReference>
<evidence type="ECO:0000256" key="21">
    <source>
        <dbReference type="SAM" id="Phobius"/>
    </source>
</evidence>
<proteinExistence type="predicted"/>
<evidence type="ECO:0000256" key="14">
    <source>
        <dbReference type="ARBA" id="ARBA00023034"/>
    </source>
</evidence>
<sequence length="504" mass="53999">MIDSVKYSILGEQEIEHNLLLPQHINPNKHSESLFERAKKKWKSNWRCYTLLIVVVLLLVATIVIPVVILSHRNKTDNLSYKCESYSKDIIDATMKGTLAYSRIATMCALFGNRLSGSTALENAINWVEQEMITDGLANVHKEPVNVTHWVRGNEYASIQSPYFKKLNILGLGGSINTTSQDGITGEVLVVTSFDDLTNNSALAVGKIVLFNVVFTDYGTTVQYRVNGPTAAAKAGAIACLVRSIAPYSLGNPHTGGTATTTIPAAAVTLEDADLMQGLQNLNQTIVVNLYMEAQTLPDKAVSHNVMGDVIGSDLPDEVVVVGGHIDSWDVGQGAMDDGGGVMVAWEAVRLIKALGIVPRRTIRVVAWTNEENGAAGGANYALLHANETFFSIETDGGVTQPYGIGVQGASDNTIKALSDLGEVLKGVGSDQVSVGEAGTDNYPLVAAGVPGGSLLTNMTQYFWYHHSEGDGVDKLDSVEMDKCVATLATWLICLANFNGALPQ</sequence>
<dbReference type="GO" id="GO:0006508">
    <property type="term" value="P:proteolysis"/>
    <property type="evidence" value="ECO:0007669"/>
    <property type="project" value="UniProtKB-KW"/>
</dbReference>
<evidence type="ECO:0000256" key="7">
    <source>
        <dbReference type="ARBA" id="ARBA00022645"/>
    </source>
</evidence>
<keyword evidence="21" id="KW-0812">Transmembrane</keyword>
<dbReference type="OMA" id="IVFYNRP"/>
<dbReference type="InterPro" id="IPR007484">
    <property type="entry name" value="Peptidase_M28"/>
</dbReference>
<evidence type="ECO:0000256" key="8">
    <source>
        <dbReference type="ARBA" id="ARBA00022670"/>
    </source>
</evidence>